<gene>
    <name evidence="1" type="ORF">KFK09_010215</name>
</gene>
<reference evidence="1" key="1">
    <citation type="journal article" date="2022" name="Front. Genet.">
        <title>Chromosome-Scale Assembly of the Dendrobium nobile Genome Provides Insights Into the Molecular Mechanism of the Biosynthesis of the Medicinal Active Ingredient of Dendrobium.</title>
        <authorList>
            <person name="Xu Q."/>
            <person name="Niu S.-C."/>
            <person name="Li K.-L."/>
            <person name="Zheng P.-J."/>
            <person name="Zhang X.-J."/>
            <person name="Jia Y."/>
            <person name="Liu Y."/>
            <person name="Niu Y.-X."/>
            <person name="Yu L.-H."/>
            <person name="Chen D.-F."/>
            <person name="Zhang G.-Q."/>
        </authorList>
    </citation>
    <scope>NUCLEOTIDE SEQUENCE</scope>
    <source>
        <tissue evidence="1">Leaf</tissue>
    </source>
</reference>
<comment type="caution">
    <text evidence="1">The sequence shown here is derived from an EMBL/GenBank/DDBJ whole genome shotgun (WGS) entry which is preliminary data.</text>
</comment>
<protein>
    <submittedName>
        <fullName evidence="1">Uncharacterized protein</fullName>
    </submittedName>
</protein>
<keyword evidence="2" id="KW-1185">Reference proteome</keyword>
<dbReference type="EMBL" id="JAGYWB010000008">
    <property type="protein sequence ID" value="KAI0514180.1"/>
    <property type="molecule type" value="Genomic_DNA"/>
</dbReference>
<evidence type="ECO:0000313" key="1">
    <source>
        <dbReference type="EMBL" id="KAI0514180.1"/>
    </source>
</evidence>
<accession>A0A8T3BJY9</accession>
<sequence>MLYVLFRQTCVSNMRRALTHFDICIFSKIQRAVYKVAFEPRFEMFLPSVFGFFCLKMI</sequence>
<dbReference type="Proteomes" id="UP000829196">
    <property type="component" value="Unassembled WGS sequence"/>
</dbReference>
<organism evidence="1 2">
    <name type="scientific">Dendrobium nobile</name>
    <name type="common">Orchid</name>
    <dbReference type="NCBI Taxonomy" id="94219"/>
    <lineage>
        <taxon>Eukaryota</taxon>
        <taxon>Viridiplantae</taxon>
        <taxon>Streptophyta</taxon>
        <taxon>Embryophyta</taxon>
        <taxon>Tracheophyta</taxon>
        <taxon>Spermatophyta</taxon>
        <taxon>Magnoliopsida</taxon>
        <taxon>Liliopsida</taxon>
        <taxon>Asparagales</taxon>
        <taxon>Orchidaceae</taxon>
        <taxon>Epidendroideae</taxon>
        <taxon>Malaxideae</taxon>
        <taxon>Dendrobiinae</taxon>
        <taxon>Dendrobium</taxon>
    </lineage>
</organism>
<evidence type="ECO:0000313" key="2">
    <source>
        <dbReference type="Proteomes" id="UP000829196"/>
    </source>
</evidence>
<dbReference type="AlphaFoldDB" id="A0A8T3BJY9"/>
<proteinExistence type="predicted"/>
<name>A0A8T3BJY9_DENNO</name>